<keyword evidence="3" id="KW-0975">Bacterial flagellum</keyword>
<keyword evidence="2" id="KW-0547">Nucleotide-binding</keyword>
<dbReference type="InterPro" id="IPR009926">
    <property type="entry name" value="T3SS_YcgR_PilZN"/>
</dbReference>
<reference evidence="5" key="1">
    <citation type="submission" date="2016-10" db="EMBL/GenBank/DDBJ databases">
        <authorList>
            <person name="Varghese N."/>
            <person name="Submissions S."/>
        </authorList>
    </citation>
    <scope>NUCLEOTIDE SEQUENCE [LARGE SCALE GENOMIC DNA]</scope>
    <source>
        <strain evidence="5">DSM 26382</strain>
    </source>
</reference>
<dbReference type="Gene3D" id="2.30.110.10">
    <property type="entry name" value="Electron Transport, Fmn-binding Protein, Chain A"/>
    <property type="match status" value="1"/>
</dbReference>
<name>A0A1G6NHX6_9GAMM</name>
<keyword evidence="4" id="KW-0282">Flagellum</keyword>
<dbReference type="Gene3D" id="2.40.10.220">
    <property type="entry name" value="predicted glycosyltransferase like domains"/>
    <property type="match status" value="1"/>
</dbReference>
<protein>
    <submittedName>
        <fullName evidence="4">C-di-GMP-binding flagellar brake protein YcgR, contains PilZNR and PilZ domains</fullName>
    </submittedName>
</protein>
<keyword evidence="1" id="KW-0973">c-di-GMP</keyword>
<dbReference type="GO" id="GO:0035438">
    <property type="term" value="F:cyclic-di-GMP binding"/>
    <property type="evidence" value="ECO:0007669"/>
    <property type="project" value="InterPro"/>
</dbReference>
<sequence length="249" mass="28567">MSSAFNDESGPQPPKVLKTSVEIIAILRQLQQNHDPLIIQFKGRDLRFQSYLVEIDKDRARVALDEIIPNDGERFLKQGETFNIEAFRDGVRVAWTCDHDVQLGELEGAPCYWAPLPSEVIYHQRRSAFRAQLKQSDLVKVVLNGDKLRESLPGHLLDISATGCKLRFAGNLSQQLSNGQVHERLTAYLPFGNMTCAVELRHVQYEDKVDMTFVGTRFHRLNGLEQRQVERFVYQLQREARRTESDGPF</sequence>
<evidence type="ECO:0000256" key="2">
    <source>
        <dbReference type="ARBA" id="ARBA00022741"/>
    </source>
</evidence>
<dbReference type="Pfam" id="PF07317">
    <property type="entry name" value="PilZN"/>
    <property type="match status" value="1"/>
</dbReference>
<dbReference type="Proteomes" id="UP000199467">
    <property type="component" value="Unassembled WGS sequence"/>
</dbReference>
<organism evidence="4 5">
    <name type="scientific">Ectopseudomonas chengduensis</name>
    <dbReference type="NCBI Taxonomy" id="489632"/>
    <lineage>
        <taxon>Bacteria</taxon>
        <taxon>Pseudomonadati</taxon>
        <taxon>Pseudomonadota</taxon>
        <taxon>Gammaproteobacteria</taxon>
        <taxon>Pseudomonadales</taxon>
        <taxon>Pseudomonadaceae</taxon>
        <taxon>Ectopseudomonas</taxon>
    </lineage>
</organism>
<keyword evidence="4" id="KW-0969">Cilium</keyword>
<evidence type="ECO:0000256" key="1">
    <source>
        <dbReference type="ARBA" id="ARBA00022636"/>
    </source>
</evidence>
<accession>A0A1G6NHX6</accession>
<dbReference type="RefSeq" id="WP_090336563.1">
    <property type="nucleotide sequence ID" value="NZ_FMZQ01000005.1"/>
</dbReference>
<dbReference type="Pfam" id="PF07238">
    <property type="entry name" value="PilZ"/>
    <property type="match status" value="1"/>
</dbReference>
<dbReference type="AlphaFoldDB" id="A0A1G6NHX6"/>
<evidence type="ECO:0000313" key="4">
    <source>
        <dbReference type="EMBL" id="SDC67231.1"/>
    </source>
</evidence>
<keyword evidence="5" id="KW-1185">Reference proteome</keyword>
<proteinExistence type="predicted"/>
<dbReference type="GeneID" id="300415220"/>
<dbReference type="InterPro" id="IPR012349">
    <property type="entry name" value="Split_barrel_FMN-bd"/>
</dbReference>
<dbReference type="InterPro" id="IPR009875">
    <property type="entry name" value="PilZ_domain"/>
</dbReference>
<evidence type="ECO:0000256" key="3">
    <source>
        <dbReference type="ARBA" id="ARBA00023143"/>
    </source>
</evidence>
<keyword evidence="4" id="KW-0966">Cell projection</keyword>
<gene>
    <name evidence="4" type="ORF">SAMN05216576_105124</name>
</gene>
<dbReference type="EMBL" id="FMZQ01000005">
    <property type="protein sequence ID" value="SDC67231.1"/>
    <property type="molecule type" value="Genomic_DNA"/>
</dbReference>
<evidence type="ECO:0000313" key="5">
    <source>
        <dbReference type="Proteomes" id="UP000199467"/>
    </source>
</evidence>